<gene>
    <name evidence="10" type="primary">LOC115004910</name>
</gene>
<dbReference type="InParanoid" id="A0A6J2PBE4"/>
<dbReference type="GO" id="GO:0030864">
    <property type="term" value="C:cortical actin cytoskeleton"/>
    <property type="evidence" value="ECO:0007669"/>
    <property type="project" value="TreeGrafter"/>
</dbReference>
<evidence type="ECO:0000256" key="5">
    <source>
        <dbReference type="ARBA" id="ARBA00022553"/>
    </source>
</evidence>
<dbReference type="InterPro" id="IPR027685">
    <property type="entry name" value="Shroom_fam"/>
</dbReference>
<keyword evidence="3" id="KW-0217">Developmental protein</keyword>
<dbReference type="RefSeq" id="XP_029282502.1">
    <property type="nucleotide sequence ID" value="XM_029426642.1"/>
</dbReference>
<dbReference type="AlphaFoldDB" id="A0A6J2PBE4"/>
<dbReference type="GO" id="GO:0051015">
    <property type="term" value="F:actin filament binding"/>
    <property type="evidence" value="ECO:0007669"/>
    <property type="project" value="InterPro"/>
</dbReference>
<keyword evidence="9" id="KW-1185">Reference proteome</keyword>
<dbReference type="InterPro" id="IPR001478">
    <property type="entry name" value="PDZ"/>
</dbReference>
<dbReference type="KEGG" id="cgob:115004910"/>
<dbReference type="SUPFAM" id="SSF50156">
    <property type="entry name" value="PDZ domain-like"/>
    <property type="match status" value="1"/>
</dbReference>
<evidence type="ECO:0000313" key="10">
    <source>
        <dbReference type="RefSeq" id="XP_029282502.1"/>
    </source>
</evidence>
<comment type="similarity">
    <text evidence="2">Belongs to the shroom family.</text>
</comment>
<name>A0A6J2PBE4_COTGO</name>
<keyword evidence="4" id="KW-0963">Cytoplasm</keyword>
<reference evidence="10" key="1">
    <citation type="submission" date="2025-08" db="UniProtKB">
        <authorList>
            <consortium name="RefSeq"/>
        </authorList>
    </citation>
    <scope>IDENTIFICATION</scope>
</reference>
<organism evidence="9 10">
    <name type="scientific">Cottoperca gobio</name>
    <name type="common">Frogmouth</name>
    <name type="synonym">Aphritis gobio</name>
    <dbReference type="NCBI Taxonomy" id="56716"/>
    <lineage>
        <taxon>Eukaryota</taxon>
        <taxon>Metazoa</taxon>
        <taxon>Chordata</taxon>
        <taxon>Craniata</taxon>
        <taxon>Vertebrata</taxon>
        <taxon>Euteleostomi</taxon>
        <taxon>Actinopterygii</taxon>
        <taxon>Neopterygii</taxon>
        <taxon>Teleostei</taxon>
        <taxon>Neoteleostei</taxon>
        <taxon>Acanthomorphata</taxon>
        <taxon>Eupercaria</taxon>
        <taxon>Perciformes</taxon>
        <taxon>Notothenioidei</taxon>
        <taxon>Bovichtidae</taxon>
        <taxon>Cottoperca</taxon>
    </lineage>
</organism>
<dbReference type="PROSITE" id="PS50106">
    <property type="entry name" value="PDZ"/>
    <property type="match status" value="1"/>
</dbReference>
<dbReference type="PANTHER" id="PTHR15012">
    <property type="entry name" value="APICAL PROTEIN/SHROOM-RELATED"/>
    <property type="match status" value="1"/>
</dbReference>
<dbReference type="InterPro" id="IPR036034">
    <property type="entry name" value="PDZ_sf"/>
</dbReference>
<keyword evidence="6" id="KW-0009">Actin-binding</keyword>
<evidence type="ECO:0000256" key="7">
    <source>
        <dbReference type="ARBA" id="ARBA00023212"/>
    </source>
</evidence>
<evidence type="ECO:0000256" key="6">
    <source>
        <dbReference type="ARBA" id="ARBA00023203"/>
    </source>
</evidence>
<evidence type="ECO:0000256" key="1">
    <source>
        <dbReference type="ARBA" id="ARBA00004245"/>
    </source>
</evidence>
<keyword evidence="7" id="KW-0206">Cytoskeleton</keyword>
<dbReference type="FunFam" id="2.30.42.10:FF:000100">
    <property type="entry name" value="Shroom family member 2"/>
    <property type="match status" value="1"/>
</dbReference>
<dbReference type="SMART" id="SM00228">
    <property type="entry name" value="PDZ"/>
    <property type="match status" value="1"/>
</dbReference>
<evidence type="ECO:0000256" key="3">
    <source>
        <dbReference type="ARBA" id="ARBA00022473"/>
    </source>
</evidence>
<dbReference type="PANTHER" id="PTHR15012:SF8">
    <property type="entry name" value="PROTEIN SHROOM2"/>
    <property type="match status" value="1"/>
</dbReference>
<accession>A0A6J2PBE4</accession>
<dbReference type="CDD" id="cd06750">
    <property type="entry name" value="PDZ_shroom2_3_4-like"/>
    <property type="match status" value="1"/>
</dbReference>
<dbReference type="Proteomes" id="UP000504630">
    <property type="component" value="Unplaced"/>
</dbReference>
<feature type="domain" description="PDZ" evidence="8">
    <location>
        <begin position="40"/>
        <end position="121"/>
    </location>
</feature>
<dbReference type="Pfam" id="PF00595">
    <property type="entry name" value="PDZ"/>
    <property type="match status" value="1"/>
</dbReference>
<dbReference type="GO" id="GO:0007015">
    <property type="term" value="P:actin filament organization"/>
    <property type="evidence" value="ECO:0007669"/>
    <property type="project" value="TreeGrafter"/>
</dbReference>
<sequence>MDAEGYKHGPHFTEAESLWHEMQKSGDLEQRSRDGDAWKLVDVFLSGGAPWGFTLRGGLEHREPLLITKVEEDSKAAAVSLQVGDELVNINEIPLSGFRQEAICLVKGSHRTLSLVVKRLVTNPRALSSYTPPSPHYGNISNNK</sequence>
<dbReference type="Gene3D" id="2.30.42.10">
    <property type="match status" value="1"/>
</dbReference>
<keyword evidence="5" id="KW-0597">Phosphoprotein</keyword>
<comment type="subcellular location">
    <subcellularLocation>
        <location evidence="1">Cytoplasm</location>
        <location evidence="1">Cytoskeleton</location>
    </subcellularLocation>
</comment>
<dbReference type="OrthoDB" id="10063560at2759"/>
<evidence type="ECO:0000313" key="9">
    <source>
        <dbReference type="Proteomes" id="UP000504630"/>
    </source>
</evidence>
<evidence type="ECO:0000259" key="8">
    <source>
        <dbReference type="PROSITE" id="PS50106"/>
    </source>
</evidence>
<dbReference type="GO" id="GO:0016324">
    <property type="term" value="C:apical plasma membrane"/>
    <property type="evidence" value="ECO:0007669"/>
    <property type="project" value="TreeGrafter"/>
</dbReference>
<evidence type="ECO:0000256" key="4">
    <source>
        <dbReference type="ARBA" id="ARBA00022490"/>
    </source>
</evidence>
<feature type="non-terminal residue" evidence="10">
    <location>
        <position position="144"/>
    </location>
</feature>
<dbReference type="GO" id="GO:0043296">
    <property type="term" value="C:apical junction complex"/>
    <property type="evidence" value="ECO:0007669"/>
    <property type="project" value="TreeGrafter"/>
</dbReference>
<proteinExistence type="inferred from homology"/>
<dbReference type="GO" id="GO:0005912">
    <property type="term" value="C:adherens junction"/>
    <property type="evidence" value="ECO:0007669"/>
    <property type="project" value="TreeGrafter"/>
</dbReference>
<protein>
    <submittedName>
        <fullName evidence="10">Protein Shroom2-like</fullName>
    </submittedName>
</protein>
<dbReference type="GeneID" id="115004910"/>
<evidence type="ECO:0000256" key="2">
    <source>
        <dbReference type="ARBA" id="ARBA00006469"/>
    </source>
</evidence>